<comment type="subunit">
    <text evidence="3 11">Tetramer of two alpha and two beta subunits.</text>
</comment>
<comment type="catalytic activity">
    <reaction evidence="10 11">
        <text>tRNA(Gly) + glycine + ATP = glycyl-tRNA(Gly) + AMP + diphosphate</text>
        <dbReference type="Rhea" id="RHEA:16013"/>
        <dbReference type="Rhea" id="RHEA-COMP:9664"/>
        <dbReference type="Rhea" id="RHEA-COMP:9683"/>
        <dbReference type="ChEBI" id="CHEBI:30616"/>
        <dbReference type="ChEBI" id="CHEBI:33019"/>
        <dbReference type="ChEBI" id="CHEBI:57305"/>
        <dbReference type="ChEBI" id="CHEBI:78442"/>
        <dbReference type="ChEBI" id="CHEBI:78522"/>
        <dbReference type="ChEBI" id="CHEBI:456215"/>
        <dbReference type="EC" id="6.1.1.14"/>
    </reaction>
</comment>
<dbReference type="NCBIfam" id="TIGR00211">
    <property type="entry name" value="glyS"/>
    <property type="match status" value="1"/>
</dbReference>
<name>A0ABY9PNN9_SERFO</name>
<dbReference type="Pfam" id="PF02092">
    <property type="entry name" value="tRNA_synt_2f"/>
    <property type="match status" value="1"/>
</dbReference>
<keyword evidence="9 11" id="KW-0030">Aminoacyl-tRNA synthetase</keyword>
<proteinExistence type="inferred from homology"/>
<evidence type="ECO:0000256" key="7">
    <source>
        <dbReference type="ARBA" id="ARBA00022840"/>
    </source>
</evidence>
<comment type="similarity">
    <text evidence="2 11">Belongs to the class-II aminoacyl-tRNA synthetase family.</text>
</comment>
<reference evidence="13 14" key="1">
    <citation type="submission" date="2023-08" db="EMBL/GenBank/DDBJ databases">
        <title>Complete Genome and Methylome dissection of Serratia fonticola NEB369.</title>
        <authorList>
            <person name="Fomenkov A."/>
            <person name="Roberts R.D."/>
        </authorList>
    </citation>
    <scope>NUCLEOTIDE SEQUENCE [LARGE SCALE GENOMIC DNA]</scope>
    <source>
        <strain evidence="13 14">NEB369</strain>
    </source>
</reference>
<dbReference type="InterPro" id="IPR008909">
    <property type="entry name" value="DALR_anticod-bd"/>
</dbReference>
<evidence type="ECO:0000256" key="6">
    <source>
        <dbReference type="ARBA" id="ARBA00022741"/>
    </source>
</evidence>
<keyword evidence="6 11" id="KW-0547">Nucleotide-binding</keyword>
<dbReference type="PROSITE" id="PS50861">
    <property type="entry name" value="AA_TRNA_LIGASE_II_GLYAB"/>
    <property type="match status" value="1"/>
</dbReference>
<sequence length="689" mass="76165">MTQQTFLVEIGTEELPPKALRSLAEAFGANFTAELDNAGLEHGEVKWFAAPRRLALKVTDLSAAQADREVEKRGPAIAQAFDAEGKPSKAAEGWARGCGITVDQAERLVTDKGEWLLYRAHVPGQSAQQLLAGMVSTALSKLPIPKLMRWGDKETQFVRPVHTVTMLLGAELIPGTVLGIDSARTIRGHRFMGEAEFTIDNADQYPQILLERGKVVADYQTRKALIKRDAELAAQQIGGKADLSESLLEEVTSLVEWPVVLTAKFEEKFLAVPAEALVYTMKGDQKYFPVYDAAGKLLPNFIFVANIESKDPQQIISGNEKVVRPRLADAEFFFNTDRKQRLEDNLPRLETVLFQQQLGTLRAKTDRIQAMAGWIAGQIGADVNHATRAGLLSKCDLMTNMVFEFTDTQGVMGMHYARHDGEAEDVAVALNEQYQPRFAGDELPQSLVACSLAIADKMDTLAGIFGIGQHPKGDKDPFALRRAALGVLRIIVEKNLPLDLQTLTEEAVRLYGDKLTNAKVVDEVVDFMLGRFRAWYQEEGHAVDTIQAVLARRPTKPADFDARVKAVTHFRTLEAAAALAAANKRVSNILAKSNDTLLDQVHASVLKEPAELKLATHLVVLRDKLQPFFAEGRYQEALVELAALRETVDAFFDSVMVMAEDEAVRVNRLTLLSKLRELFLQVADISVLQ</sequence>
<organism evidence="13 14">
    <name type="scientific">Serratia fonticola</name>
    <dbReference type="NCBI Taxonomy" id="47917"/>
    <lineage>
        <taxon>Bacteria</taxon>
        <taxon>Pseudomonadati</taxon>
        <taxon>Pseudomonadota</taxon>
        <taxon>Gammaproteobacteria</taxon>
        <taxon>Enterobacterales</taxon>
        <taxon>Yersiniaceae</taxon>
        <taxon>Serratia</taxon>
    </lineage>
</organism>
<keyword evidence="4 11" id="KW-0963">Cytoplasm</keyword>
<evidence type="ECO:0000256" key="8">
    <source>
        <dbReference type="ARBA" id="ARBA00022917"/>
    </source>
</evidence>
<dbReference type="InterPro" id="IPR006194">
    <property type="entry name" value="Gly-tRNA-synth_heterodimer"/>
</dbReference>
<evidence type="ECO:0000256" key="11">
    <source>
        <dbReference type="HAMAP-Rule" id="MF_00255"/>
    </source>
</evidence>
<keyword evidence="5 11" id="KW-0436">Ligase</keyword>
<keyword evidence="8 11" id="KW-0648">Protein biosynthesis</keyword>
<evidence type="ECO:0000256" key="5">
    <source>
        <dbReference type="ARBA" id="ARBA00022598"/>
    </source>
</evidence>
<evidence type="ECO:0000313" key="13">
    <source>
        <dbReference type="EMBL" id="WMT14853.1"/>
    </source>
</evidence>
<evidence type="ECO:0000313" key="14">
    <source>
        <dbReference type="Proteomes" id="UP001235341"/>
    </source>
</evidence>
<dbReference type="InterPro" id="IPR015944">
    <property type="entry name" value="Gly-tRNA-synth_bsu"/>
</dbReference>
<evidence type="ECO:0000256" key="9">
    <source>
        <dbReference type="ARBA" id="ARBA00023146"/>
    </source>
</evidence>
<dbReference type="EC" id="6.1.1.14" evidence="11"/>
<dbReference type="Proteomes" id="UP001235341">
    <property type="component" value="Chromosome"/>
</dbReference>
<dbReference type="HAMAP" id="MF_00255">
    <property type="entry name" value="Gly_tRNA_synth_beta"/>
    <property type="match status" value="1"/>
</dbReference>
<dbReference type="GO" id="GO:0004820">
    <property type="term" value="F:glycine-tRNA ligase activity"/>
    <property type="evidence" value="ECO:0007669"/>
    <property type="project" value="UniProtKB-EC"/>
</dbReference>
<protein>
    <recommendedName>
        <fullName evidence="11">Glycine--tRNA ligase beta subunit</fullName>
        <ecNumber evidence="11">6.1.1.14</ecNumber>
    </recommendedName>
    <alternativeName>
        <fullName evidence="11">Glycyl-tRNA synthetase beta subunit</fullName>
        <shortName evidence="11">GlyRS</shortName>
    </alternativeName>
</protein>
<feature type="domain" description="DALR anticodon binding" evidence="12">
    <location>
        <begin position="581"/>
        <end position="679"/>
    </location>
</feature>
<dbReference type="SUPFAM" id="SSF109604">
    <property type="entry name" value="HD-domain/PDEase-like"/>
    <property type="match status" value="1"/>
</dbReference>
<evidence type="ECO:0000256" key="10">
    <source>
        <dbReference type="ARBA" id="ARBA00047937"/>
    </source>
</evidence>
<dbReference type="RefSeq" id="WP_309205626.1">
    <property type="nucleotide sequence ID" value="NZ_CP133586.1"/>
</dbReference>
<dbReference type="PRINTS" id="PR01045">
    <property type="entry name" value="TRNASYNTHGB"/>
</dbReference>
<evidence type="ECO:0000256" key="4">
    <source>
        <dbReference type="ARBA" id="ARBA00022490"/>
    </source>
</evidence>
<accession>A0ABY9PNN9</accession>
<comment type="subcellular location">
    <subcellularLocation>
        <location evidence="1 11">Cytoplasm</location>
    </subcellularLocation>
</comment>
<evidence type="ECO:0000256" key="1">
    <source>
        <dbReference type="ARBA" id="ARBA00004496"/>
    </source>
</evidence>
<evidence type="ECO:0000259" key="12">
    <source>
        <dbReference type="Pfam" id="PF05746"/>
    </source>
</evidence>
<dbReference type="Pfam" id="PF05746">
    <property type="entry name" value="DALR_1"/>
    <property type="match status" value="1"/>
</dbReference>
<keyword evidence="7 11" id="KW-0067">ATP-binding</keyword>
<dbReference type="EMBL" id="CP133586">
    <property type="protein sequence ID" value="WMT14853.1"/>
    <property type="molecule type" value="Genomic_DNA"/>
</dbReference>
<gene>
    <name evidence="11 13" type="primary">glyS</name>
    <name evidence="13" type="ORF">RFB13_00390</name>
</gene>
<dbReference type="PANTHER" id="PTHR30075:SF2">
    <property type="entry name" value="GLYCINE--TRNA LIGASE, CHLOROPLASTIC_MITOCHONDRIAL 2"/>
    <property type="match status" value="1"/>
</dbReference>
<keyword evidence="14" id="KW-1185">Reference proteome</keyword>
<evidence type="ECO:0000256" key="2">
    <source>
        <dbReference type="ARBA" id="ARBA00008226"/>
    </source>
</evidence>
<evidence type="ECO:0000256" key="3">
    <source>
        <dbReference type="ARBA" id="ARBA00011209"/>
    </source>
</evidence>
<dbReference type="PANTHER" id="PTHR30075">
    <property type="entry name" value="GLYCYL-TRNA SYNTHETASE"/>
    <property type="match status" value="1"/>
</dbReference>